<proteinExistence type="predicted"/>
<dbReference type="InterPro" id="IPR025476">
    <property type="entry name" value="Helitron_helicase-like"/>
</dbReference>
<gene>
    <name evidence="2" type="ORF">PHLGIDRAFT_48908</name>
</gene>
<accession>A0A0C3N984</accession>
<feature type="non-terminal residue" evidence="2">
    <location>
        <position position="109"/>
    </location>
</feature>
<evidence type="ECO:0000313" key="2">
    <source>
        <dbReference type="EMBL" id="KIP01059.1"/>
    </source>
</evidence>
<keyword evidence="3" id="KW-1185">Reference proteome</keyword>
<evidence type="ECO:0000313" key="3">
    <source>
        <dbReference type="Proteomes" id="UP000053257"/>
    </source>
</evidence>
<dbReference type="AlphaFoldDB" id="A0A0C3N984"/>
<feature type="domain" description="Helitron helicase-like" evidence="1">
    <location>
        <begin position="1"/>
        <end position="73"/>
    </location>
</feature>
<dbReference type="Proteomes" id="UP000053257">
    <property type="component" value="Unassembled WGS sequence"/>
</dbReference>
<dbReference type="STRING" id="745531.A0A0C3N984"/>
<name>A0A0C3N984_PHLG1</name>
<reference evidence="2 3" key="1">
    <citation type="journal article" date="2014" name="PLoS Genet.">
        <title>Analysis of the Phlebiopsis gigantea genome, transcriptome and secretome provides insight into its pioneer colonization strategies of wood.</title>
        <authorList>
            <person name="Hori C."/>
            <person name="Ishida T."/>
            <person name="Igarashi K."/>
            <person name="Samejima M."/>
            <person name="Suzuki H."/>
            <person name="Master E."/>
            <person name="Ferreira P."/>
            <person name="Ruiz-Duenas F.J."/>
            <person name="Held B."/>
            <person name="Canessa P."/>
            <person name="Larrondo L.F."/>
            <person name="Schmoll M."/>
            <person name="Druzhinina I.S."/>
            <person name="Kubicek C.P."/>
            <person name="Gaskell J.A."/>
            <person name="Kersten P."/>
            <person name="St John F."/>
            <person name="Glasner J."/>
            <person name="Sabat G."/>
            <person name="Splinter BonDurant S."/>
            <person name="Syed K."/>
            <person name="Yadav J."/>
            <person name="Mgbeahuruike A.C."/>
            <person name="Kovalchuk A."/>
            <person name="Asiegbu F.O."/>
            <person name="Lackner G."/>
            <person name="Hoffmeister D."/>
            <person name="Rencoret J."/>
            <person name="Gutierrez A."/>
            <person name="Sun H."/>
            <person name="Lindquist E."/>
            <person name="Barry K."/>
            <person name="Riley R."/>
            <person name="Grigoriev I.V."/>
            <person name="Henrissat B."/>
            <person name="Kues U."/>
            <person name="Berka R.M."/>
            <person name="Martinez A.T."/>
            <person name="Covert S.F."/>
            <person name="Blanchette R.A."/>
            <person name="Cullen D."/>
        </authorList>
    </citation>
    <scope>NUCLEOTIDE SEQUENCE [LARGE SCALE GENOMIC DNA]</scope>
    <source>
        <strain evidence="2 3">11061_1 CR5-6</strain>
    </source>
</reference>
<organism evidence="2 3">
    <name type="scientific">Phlebiopsis gigantea (strain 11061_1 CR5-6)</name>
    <name type="common">White-rot fungus</name>
    <name type="synonym">Peniophora gigantea</name>
    <dbReference type="NCBI Taxonomy" id="745531"/>
    <lineage>
        <taxon>Eukaryota</taxon>
        <taxon>Fungi</taxon>
        <taxon>Dikarya</taxon>
        <taxon>Basidiomycota</taxon>
        <taxon>Agaricomycotina</taxon>
        <taxon>Agaricomycetes</taxon>
        <taxon>Polyporales</taxon>
        <taxon>Phanerochaetaceae</taxon>
        <taxon>Phlebiopsis</taxon>
    </lineage>
</organism>
<evidence type="ECO:0000259" key="1">
    <source>
        <dbReference type="Pfam" id="PF14214"/>
    </source>
</evidence>
<sequence>MTCNANWPEIKSQLRPGQTYTDIPIVVVRVFKRKLALLRKILKEMFTNCGPLQYMIHCVEFQKRGLPHAHILVKYASDCILPEDIDAVVSAEMPKNEDDARLVRRFMMH</sequence>
<dbReference type="HOGENOM" id="CLU_001324_3_2_1"/>
<dbReference type="OrthoDB" id="3366231at2759"/>
<dbReference type="EMBL" id="KN840989">
    <property type="protein sequence ID" value="KIP01059.1"/>
    <property type="molecule type" value="Genomic_DNA"/>
</dbReference>
<dbReference type="Pfam" id="PF14214">
    <property type="entry name" value="Helitron_like_N"/>
    <property type="match status" value="1"/>
</dbReference>
<protein>
    <recommendedName>
        <fullName evidence="1">Helitron helicase-like domain-containing protein</fullName>
    </recommendedName>
</protein>